<dbReference type="EMBL" id="CP033915">
    <property type="protein sequence ID" value="AZA88741.1"/>
    <property type="molecule type" value="Genomic_DNA"/>
</dbReference>
<dbReference type="InterPro" id="IPR039426">
    <property type="entry name" value="TonB-dep_rcpt-like"/>
</dbReference>
<gene>
    <name evidence="3" type="ORF">EG349_19165</name>
    <name evidence="4" type="ORF">EG353_17880</name>
</gene>
<dbReference type="Proteomes" id="UP000274073">
    <property type="component" value="Chromosome"/>
</dbReference>
<comment type="similarity">
    <text evidence="1">Belongs to the TonB-dependent receptor family.</text>
</comment>
<evidence type="ECO:0008006" key="7">
    <source>
        <dbReference type="Google" id="ProtNLM"/>
    </source>
</evidence>
<keyword evidence="2" id="KW-1133">Transmembrane helix</keyword>
<keyword evidence="1" id="KW-1134">Transmembrane beta strand</keyword>
<evidence type="ECO:0000313" key="4">
    <source>
        <dbReference type="EMBL" id="AZA97283.1"/>
    </source>
</evidence>
<organism evidence="3 5">
    <name type="scientific">Chryseobacterium shandongense</name>
    <dbReference type="NCBI Taxonomy" id="1493872"/>
    <lineage>
        <taxon>Bacteria</taxon>
        <taxon>Pseudomonadati</taxon>
        <taxon>Bacteroidota</taxon>
        <taxon>Flavobacteriia</taxon>
        <taxon>Flavobacteriales</taxon>
        <taxon>Weeksellaceae</taxon>
        <taxon>Chryseobacterium group</taxon>
        <taxon>Chryseobacterium</taxon>
    </lineage>
</organism>
<dbReference type="SUPFAM" id="SSF56935">
    <property type="entry name" value="Porins"/>
    <property type="match status" value="1"/>
</dbReference>
<keyword evidence="1" id="KW-0998">Cell outer membrane</keyword>
<proteinExistence type="inferred from homology"/>
<evidence type="ECO:0000256" key="1">
    <source>
        <dbReference type="PROSITE-ProRule" id="PRU01360"/>
    </source>
</evidence>
<dbReference type="AlphaFoldDB" id="A0AAD0YKF8"/>
<dbReference type="InterPro" id="IPR037066">
    <property type="entry name" value="Plug_dom_sf"/>
</dbReference>
<keyword evidence="1" id="KW-0813">Transport</keyword>
<keyword evidence="1 2" id="KW-0812">Transmembrane</keyword>
<accession>A0AAD0YKF8</accession>
<sequence length="368" mass="40323">MENNHDIDKTFNEASQSLEEPATFPGFDKVWANVEEKLDQKQEKKQRRIPAWIPYGIAASLLIAYGIFYFTSTSDQEKMSQTVIAKNLEIQKSSSPQISEGIQKTDSVVKANIKKEIVPYTAVKLAQNGLSKVYAPSITPSAYEMTAAPSFGEDGLKIAEERAVMDSIKRQNIEEIIAMGIKKEKTSMNAMASNKKISDLNKIADTADYEYPDLRFGLKDKQQEPEILYKKSSTTEYRPLALSGGKTTLLGEKHTVTSLNGFAPGLSINSISGSAGSGRLDISVGYLANSRPGAEPLVVIDGAVSDIETLKRLEPSKIDNISVISKEKAGSLFGGNAKNGLIVVITKDISKTEKQRLKKLLQEKVPEK</sequence>
<keyword evidence="6" id="KW-1185">Reference proteome</keyword>
<keyword evidence="1 2" id="KW-0472">Membrane</keyword>
<dbReference type="PROSITE" id="PS52016">
    <property type="entry name" value="TONB_DEPENDENT_REC_3"/>
    <property type="match status" value="1"/>
</dbReference>
<evidence type="ECO:0000313" key="5">
    <source>
        <dbReference type="Proteomes" id="UP000274073"/>
    </source>
</evidence>
<comment type="subcellular location">
    <subcellularLocation>
        <location evidence="1">Cell outer membrane</location>
        <topology evidence="1">Multi-pass membrane protein</topology>
    </subcellularLocation>
</comment>
<evidence type="ECO:0000256" key="2">
    <source>
        <dbReference type="SAM" id="Phobius"/>
    </source>
</evidence>
<reference evidence="5 6" key="1">
    <citation type="submission" date="2018-11" db="EMBL/GenBank/DDBJ databases">
        <title>Proposal to divide the Flavobacteriaceae and reorganize its genera based on Amino Acid Identity values calculated from whole genome sequences.</title>
        <authorList>
            <person name="Nicholson A.C."/>
            <person name="Gulvik C.A."/>
            <person name="Whitney A.M."/>
            <person name="Humrighouse B.W."/>
            <person name="Bell M."/>
            <person name="Holmes B."/>
            <person name="Steigerwalt A.G."/>
            <person name="Villarma A."/>
            <person name="Sheth M."/>
            <person name="Batra D."/>
            <person name="Pryor J."/>
            <person name="Bernardet J.-F."/>
            <person name="Hugo C."/>
            <person name="Kampfer P."/>
            <person name="Newman J."/>
            <person name="McQuiston J.R."/>
        </authorList>
    </citation>
    <scope>NUCLEOTIDE SEQUENCE [LARGE SCALE GENOMIC DNA]</scope>
    <source>
        <strain evidence="3 5">G0207</strain>
        <strain evidence="4 6">H5143</strain>
    </source>
</reference>
<protein>
    <recommendedName>
        <fullName evidence="7">TonB-dependent receptor plug domain-containing protein</fullName>
    </recommendedName>
</protein>
<dbReference type="Gene3D" id="2.170.130.10">
    <property type="entry name" value="TonB-dependent receptor, plug domain"/>
    <property type="match status" value="1"/>
</dbReference>
<dbReference type="EMBL" id="CP033912">
    <property type="protein sequence ID" value="AZA97283.1"/>
    <property type="molecule type" value="Genomic_DNA"/>
</dbReference>
<feature type="transmembrane region" description="Helical" evidence="2">
    <location>
        <begin position="51"/>
        <end position="70"/>
    </location>
</feature>
<dbReference type="Proteomes" id="UP000281741">
    <property type="component" value="Chromosome"/>
</dbReference>
<name>A0AAD0YKF8_9FLAO</name>
<evidence type="ECO:0000313" key="6">
    <source>
        <dbReference type="Proteomes" id="UP000281741"/>
    </source>
</evidence>
<dbReference type="GO" id="GO:0009279">
    <property type="term" value="C:cell outer membrane"/>
    <property type="evidence" value="ECO:0007669"/>
    <property type="project" value="UniProtKB-SubCell"/>
</dbReference>
<dbReference type="RefSeq" id="WP_123855396.1">
    <property type="nucleotide sequence ID" value="NZ_CP033912.1"/>
</dbReference>
<evidence type="ECO:0000313" key="3">
    <source>
        <dbReference type="EMBL" id="AZA88741.1"/>
    </source>
</evidence>